<dbReference type="PIRSF" id="PIRSF038471">
    <property type="entry name" value="MreC"/>
    <property type="match status" value="1"/>
</dbReference>
<protein>
    <recommendedName>
        <fullName evidence="2 5">Cell shape-determining protein MreC</fullName>
    </recommendedName>
    <alternativeName>
        <fullName evidence="4 5">Cell shape protein MreC</fullName>
    </alternativeName>
</protein>
<dbReference type="PANTHER" id="PTHR34138">
    <property type="entry name" value="CELL SHAPE-DETERMINING PROTEIN MREC"/>
    <property type="match status" value="1"/>
</dbReference>
<evidence type="ECO:0000256" key="2">
    <source>
        <dbReference type="ARBA" id="ARBA00013855"/>
    </source>
</evidence>
<dbReference type="InterPro" id="IPR055342">
    <property type="entry name" value="MreC_beta-barrel_core"/>
</dbReference>
<dbReference type="PANTHER" id="PTHR34138:SF1">
    <property type="entry name" value="CELL SHAPE-DETERMINING PROTEIN MREC"/>
    <property type="match status" value="1"/>
</dbReference>
<dbReference type="InterPro" id="IPR042175">
    <property type="entry name" value="Cell/Rod_MreC_2"/>
</dbReference>
<dbReference type="OrthoDB" id="9792313at2"/>
<evidence type="ECO:0000256" key="6">
    <source>
        <dbReference type="SAM" id="Coils"/>
    </source>
</evidence>
<comment type="similarity">
    <text evidence="1 5">Belongs to the MreC family.</text>
</comment>
<accession>A0A371PQ00</accession>
<feature type="coiled-coil region" evidence="6">
    <location>
        <begin position="69"/>
        <end position="120"/>
    </location>
</feature>
<evidence type="ECO:0000256" key="5">
    <source>
        <dbReference type="PIRNR" id="PIRNR038471"/>
    </source>
</evidence>
<evidence type="ECO:0000313" key="9">
    <source>
        <dbReference type="Proteomes" id="UP000261905"/>
    </source>
</evidence>
<sequence length="295" mass="33289">MFNLMRNKRVFMLMIGLILFIAIIGFSLSDRKEMSWPEKFLRDTTGYVQQWFYKPAGYIAGFFEDIRNLRQLHEENEQLKLLAAAYARDKVTYNFIKNDNERLQRELNFTEQQKQMYNYNYLIAQVISVNNDANNRTMSINLGSKNGIKPNLAVTTVDGLIGLVSSVTPYTATITPITELNEVSIAFNSISATIEGRENESFGILSSYNRDTGMLIMTKIGETDKMEIGDTVITSGIGGVYPRGLRVGTVETKQVGDFGLTYTASVKLAASFDHLTEVFVVQPPEMDTDSEDEQQ</sequence>
<keyword evidence="3 5" id="KW-0133">Cell shape</keyword>
<proteinExistence type="inferred from homology"/>
<evidence type="ECO:0000313" key="8">
    <source>
        <dbReference type="EMBL" id="REK77799.1"/>
    </source>
</evidence>
<dbReference type="Proteomes" id="UP000261905">
    <property type="component" value="Unassembled WGS sequence"/>
</dbReference>
<name>A0A371PQ00_9BACL</name>
<evidence type="ECO:0000256" key="3">
    <source>
        <dbReference type="ARBA" id="ARBA00022960"/>
    </source>
</evidence>
<keyword evidence="6" id="KW-0175">Coiled coil</keyword>
<keyword evidence="9" id="KW-1185">Reference proteome</keyword>
<comment type="caution">
    <text evidence="8">The sequence shown here is derived from an EMBL/GenBank/DDBJ whole genome shotgun (WGS) entry which is preliminary data.</text>
</comment>
<dbReference type="GO" id="GO:0005886">
    <property type="term" value="C:plasma membrane"/>
    <property type="evidence" value="ECO:0007669"/>
    <property type="project" value="TreeGrafter"/>
</dbReference>
<dbReference type="Gene3D" id="2.40.10.340">
    <property type="entry name" value="Rod shape-determining protein MreC, domain 1"/>
    <property type="match status" value="1"/>
</dbReference>
<evidence type="ECO:0000259" key="7">
    <source>
        <dbReference type="Pfam" id="PF04085"/>
    </source>
</evidence>
<gene>
    <name evidence="8" type="primary">mreC</name>
    <name evidence="8" type="ORF">DX130_02290</name>
</gene>
<feature type="domain" description="Rod shape-determining protein MreC beta-barrel core" evidence="7">
    <location>
        <begin position="126"/>
        <end position="282"/>
    </location>
</feature>
<dbReference type="InterPro" id="IPR042177">
    <property type="entry name" value="Cell/Rod_1"/>
</dbReference>
<dbReference type="Pfam" id="PF04085">
    <property type="entry name" value="MreC"/>
    <property type="match status" value="1"/>
</dbReference>
<dbReference type="InterPro" id="IPR007221">
    <property type="entry name" value="MreC"/>
</dbReference>
<evidence type="ECO:0000256" key="1">
    <source>
        <dbReference type="ARBA" id="ARBA00009369"/>
    </source>
</evidence>
<dbReference type="GO" id="GO:0008360">
    <property type="term" value="P:regulation of cell shape"/>
    <property type="evidence" value="ECO:0007669"/>
    <property type="project" value="UniProtKB-KW"/>
</dbReference>
<organism evidence="8 9">
    <name type="scientific">Paenibacillus paeoniae</name>
    <dbReference type="NCBI Taxonomy" id="2292705"/>
    <lineage>
        <taxon>Bacteria</taxon>
        <taxon>Bacillati</taxon>
        <taxon>Bacillota</taxon>
        <taxon>Bacilli</taxon>
        <taxon>Bacillales</taxon>
        <taxon>Paenibacillaceae</taxon>
        <taxon>Paenibacillus</taxon>
    </lineage>
</organism>
<dbReference type="AlphaFoldDB" id="A0A371PQ00"/>
<dbReference type="EMBL" id="QUBQ01000001">
    <property type="protein sequence ID" value="REK77799.1"/>
    <property type="molecule type" value="Genomic_DNA"/>
</dbReference>
<evidence type="ECO:0000256" key="4">
    <source>
        <dbReference type="ARBA" id="ARBA00032089"/>
    </source>
</evidence>
<reference evidence="8 9" key="1">
    <citation type="submission" date="2018-08" db="EMBL/GenBank/DDBJ databases">
        <title>Paenibacillus sp. M4BSY-1, whole genome shotgun sequence.</title>
        <authorList>
            <person name="Tuo L."/>
        </authorList>
    </citation>
    <scope>NUCLEOTIDE SEQUENCE [LARGE SCALE GENOMIC DNA]</scope>
    <source>
        <strain evidence="8 9">M4BSY-1</strain>
    </source>
</reference>
<dbReference type="Gene3D" id="2.40.10.350">
    <property type="entry name" value="Rod shape-determining protein MreC, domain 2"/>
    <property type="match status" value="1"/>
</dbReference>
<dbReference type="NCBIfam" id="TIGR00219">
    <property type="entry name" value="mreC"/>
    <property type="match status" value="1"/>
</dbReference>
<comment type="function">
    <text evidence="5">Involved in formation and maintenance of cell shape.</text>
</comment>